<evidence type="ECO:0000256" key="1">
    <source>
        <dbReference type="ARBA" id="ARBA00022723"/>
    </source>
</evidence>
<accession>A0ABY9JRR1</accession>
<dbReference type="CDD" id="cd10917">
    <property type="entry name" value="CE4_NodB_like_6s_7s"/>
    <property type="match status" value="1"/>
</dbReference>
<dbReference type="EMBL" id="CP129013">
    <property type="protein sequence ID" value="WLR42085.1"/>
    <property type="molecule type" value="Genomic_DNA"/>
</dbReference>
<reference evidence="5 6" key="1">
    <citation type="submission" date="2023-06" db="EMBL/GenBank/DDBJ databases">
        <title>Five Gram-positive bacteria isolated from mangrove sediments in Shenzhen, Guangdong, China.</title>
        <authorList>
            <person name="Yu S."/>
            <person name="Zheng W."/>
            <person name="Huang Y."/>
        </authorList>
    </citation>
    <scope>NUCLEOTIDE SEQUENCE [LARGE SCALE GENOMIC DNA]</scope>
    <source>
        <strain evidence="5 6">SaN35-3</strain>
    </source>
</reference>
<gene>
    <name evidence="5" type="ORF">LC087_15125</name>
</gene>
<dbReference type="InterPro" id="IPR002509">
    <property type="entry name" value="NODB_dom"/>
</dbReference>
<dbReference type="InterPro" id="IPR036582">
    <property type="entry name" value="Mao_N_sf"/>
</dbReference>
<dbReference type="PANTHER" id="PTHR10587">
    <property type="entry name" value="GLYCOSYL TRANSFERASE-RELATED"/>
    <property type="match status" value="1"/>
</dbReference>
<evidence type="ECO:0000256" key="3">
    <source>
        <dbReference type="SAM" id="SignalP"/>
    </source>
</evidence>
<evidence type="ECO:0000256" key="2">
    <source>
        <dbReference type="ARBA" id="ARBA00022801"/>
    </source>
</evidence>
<dbReference type="InterPro" id="IPR050248">
    <property type="entry name" value="Polysacc_deacetylase_ArnD"/>
</dbReference>
<name>A0ABY9JRR1_9BACI</name>
<dbReference type="InterPro" id="IPR011330">
    <property type="entry name" value="Glyco_hydro/deAcase_b/a-brl"/>
</dbReference>
<dbReference type="PROSITE" id="PS51677">
    <property type="entry name" value="NODB"/>
    <property type="match status" value="1"/>
</dbReference>
<keyword evidence="6" id="KW-1185">Reference proteome</keyword>
<dbReference type="SUPFAM" id="SSF55383">
    <property type="entry name" value="Copper amine oxidase, domain N"/>
    <property type="match status" value="1"/>
</dbReference>
<organism evidence="5 6">
    <name type="scientific">Bacillus carboniphilus</name>
    <dbReference type="NCBI Taxonomy" id="86663"/>
    <lineage>
        <taxon>Bacteria</taxon>
        <taxon>Bacillati</taxon>
        <taxon>Bacillota</taxon>
        <taxon>Bacilli</taxon>
        <taxon>Bacillales</taxon>
        <taxon>Bacillaceae</taxon>
        <taxon>Bacillus</taxon>
    </lineage>
</organism>
<dbReference type="SUPFAM" id="SSF88713">
    <property type="entry name" value="Glycoside hydrolase/deacetylase"/>
    <property type="match status" value="1"/>
</dbReference>
<dbReference type="Proteomes" id="UP001197974">
    <property type="component" value="Chromosome"/>
</dbReference>
<keyword evidence="2" id="KW-0378">Hydrolase</keyword>
<proteinExistence type="predicted"/>
<keyword evidence="1" id="KW-0479">Metal-binding</keyword>
<dbReference type="Gene3D" id="3.20.20.370">
    <property type="entry name" value="Glycoside hydrolase/deacetylase"/>
    <property type="match status" value="1"/>
</dbReference>
<evidence type="ECO:0000259" key="4">
    <source>
        <dbReference type="PROSITE" id="PS51677"/>
    </source>
</evidence>
<evidence type="ECO:0000313" key="5">
    <source>
        <dbReference type="EMBL" id="WLR42085.1"/>
    </source>
</evidence>
<protein>
    <submittedName>
        <fullName evidence="5">Polysaccharide deacetylase family protein</fullName>
    </submittedName>
</protein>
<evidence type="ECO:0000313" key="6">
    <source>
        <dbReference type="Proteomes" id="UP001197974"/>
    </source>
</evidence>
<keyword evidence="3" id="KW-0732">Signal</keyword>
<sequence length="363" mass="41256">MIKKLNSPLFKISFVLALIFTLCIPAQTKAQESQLDKASIYFDNVPYTTKYIVVDGHLLVPAILLKRTGAFVDWNEKYQSIVFQTDKITFSLPIGTKYYDEYNSMTKKWKRGTLTAKSTEVDGEYYVPLVDVIKKLGMKINYDSKLKRSFITSNITVKKNLIQKVNTQDKLVTLTFDDGPDGDYTAKILDILKEKGVKATFFVVGKQVATYPEVMKRIVKEGHGIGNHSWDHPYITKIWSSDVKKQIQSTQTEIKQVTGRKPDLFRPPYGFTTKADIKILNELGMRNVKWSIDTLDWSGTSADEIIEIIKRDTTPGGIVLQHNAKENSRALDGTVEALPTIIDELRKKGYTFVTVQTLLDHQK</sequence>
<feature type="domain" description="NodB homology" evidence="4">
    <location>
        <begin position="170"/>
        <end position="353"/>
    </location>
</feature>
<dbReference type="InterPro" id="IPR012854">
    <property type="entry name" value="Cu_amine_oxidase-like_N"/>
</dbReference>
<dbReference type="Pfam" id="PF01522">
    <property type="entry name" value="Polysacc_deac_1"/>
    <property type="match status" value="1"/>
</dbReference>
<feature type="signal peptide" evidence="3">
    <location>
        <begin position="1"/>
        <end position="30"/>
    </location>
</feature>
<dbReference type="Pfam" id="PF07833">
    <property type="entry name" value="Cu_amine_oxidN1"/>
    <property type="match status" value="1"/>
</dbReference>
<dbReference type="RefSeq" id="WP_226540510.1">
    <property type="nucleotide sequence ID" value="NZ_CP129013.1"/>
</dbReference>
<feature type="chain" id="PRO_5045308351" evidence="3">
    <location>
        <begin position="31"/>
        <end position="363"/>
    </location>
</feature>
<dbReference type="PANTHER" id="PTHR10587:SF133">
    <property type="entry name" value="CHITIN DEACETYLASE 1-RELATED"/>
    <property type="match status" value="1"/>
</dbReference>